<reference evidence="2 3" key="1">
    <citation type="submission" date="2017-06" db="EMBL/GenBank/DDBJ databases">
        <title>Complete genome sequence of Paenibacillus donghaensis KCTC 13049T isolated from East Sea sediment, South Korea.</title>
        <authorList>
            <person name="Jung B.K."/>
            <person name="Hong S.-J."/>
            <person name="Shin J.-H."/>
        </authorList>
    </citation>
    <scope>NUCLEOTIDE SEQUENCE [LARGE SCALE GENOMIC DNA]</scope>
    <source>
        <strain evidence="2 3">KCTC 13049</strain>
    </source>
</reference>
<gene>
    <name evidence="2" type="ORF">B9T62_14095</name>
</gene>
<keyword evidence="1" id="KW-1133">Transmembrane helix</keyword>
<dbReference type="AlphaFoldDB" id="A0A2Z2KFA5"/>
<dbReference type="Proteomes" id="UP000249890">
    <property type="component" value="Chromosome"/>
</dbReference>
<name>A0A2Z2KFA5_9BACL</name>
<keyword evidence="1" id="KW-0812">Transmembrane</keyword>
<accession>A0A2Z2KFA5</accession>
<proteinExistence type="predicted"/>
<protein>
    <submittedName>
        <fullName evidence="2">Uncharacterized protein</fullName>
    </submittedName>
</protein>
<organism evidence="2 3">
    <name type="scientific">Paenibacillus donghaensis</name>
    <dbReference type="NCBI Taxonomy" id="414771"/>
    <lineage>
        <taxon>Bacteria</taxon>
        <taxon>Bacillati</taxon>
        <taxon>Bacillota</taxon>
        <taxon>Bacilli</taxon>
        <taxon>Bacillales</taxon>
        <taxon>Paenibacillaceae</taxon>
        <taxon>Paenibacillus</taxon>
    </lineage>
</organism>
<evidence type="ECO:0000313" key="2">
    <source>
        <dbReference type="EMBL" id="ASA21803.1"/>
    </source>
</evidence>
<feature type="transmembrane region" description="Helical" evidence="1">
    <location>
        <begin position="12"/>
        <end position="34"/>
    </location>
</feature>
<dbReference type="KEGG" id="pdh:B9T62_14095"/>
<sequence>MKMKKRFGILKYSTLTLGLINSYMAGASFTNTLILNKQASLFGTLIIAFYTVCAVYFMRSYIKFAMATSDYKIIESNNMVLDSMKTVNTVAERYKDSYLDAHQAWTHNQDMANILIDIITINGMEEKIIELVKQEMELEREDDFACHAEEAYKELINELQTRWDFMNDKV</sequence>
<evidence type="ECO:0000313" key="3">
    <source>
        <dbReference type="Proteomes" id="UP000249890"/>
    </source>
</evidence>
<keyword evidence="3" id="KW-1185">Reference proteome</keyword>
<keyword evidence="1" id="KW-0472">Membrane</keyword>
<dbReference type="EMBL" id="CP021780">
    <property type="protein sequence ID" value="ASA21803.1"/>
    <property type="molecule type" value="Genomic_DNA"/>
</dbReference>
<feature type="transmembrane region" description="Helical" evidence="1">
    <location>
        <begin position="40"/>
        <end position="58"/>
    </location>
</feature>
<evidence type="ECO:0000256" key="1">
    <source>
        <dbReference type="SAM" id="Phobius"/>
    </source>
</evidence>